<dbReference type="RefSeq" id="WP_264501584.1">
    <property type="nucleotide sequence ID" value="NZ_JAPDDS010000006.1"/>
</dbReference>
<sequence length="140" mass="15846">MSRLRTLAHAMKARIEEIPDLAGSVVVFHRSNVETEFEKRMAKTRGRCVVIRLIRGKNQTRDKVKPRFRGTYSVTLFTVPVLTQKDANNSDALMELIVGKLHGWWPAAVPSNGSIWLDCDSITYPEDTEYDVSVLTVETP</sequence>
<dbReference type="Proteomes" id="UP001207930">
    <property type="component" value="Unassembled WGS sequence"/>
</dbReference>
<protein>
    <submittedName>
        <fullName evidence="1">Uncharacterized protein</fullName>
    </submittedName>
</protein>
<gene>
    <name evidence="1" type="ORF">OKA04_12900</name>
</gene>
<dbReference type="EMBL" id="JAPDDS010000006">
    <property type="protein sequence ID" value="MCW1885630.1"/>
    <property type="molecule type" value="Genomic_DNA"/>
</dbReference>
<accession>A0ABT3FPY1</accession>
<name>A0ABT3FPY1_9BACT</name>
<keyword evidence="2" id="KW-1185">Reference proteome</keyword>
<comment type="caution">
    <text evidence="1">The sequence shown here is derived from an EMBL/GenBank/DDBJ whole genome shotgun (WGS) entry which is preliminary data.</text>
</comment>
<organism evidence="1 2">
    <name type="scientific">Luteolibacter flavescens</name>
    <dbReference type="NCBI Taxonomy" id="1859460"/>
    <lineage>
        <taxon>Bacteria</taxon>
        <taxon>Pseudomonadati</taxon>
        <taxon>Verrucomicrobiota</taxon>
        <taxon>Verrucomicrobiia</taxon>
        <taxon>Verrucomicrobiales</taxon>
        <taxon>Verrucomicrobiaceae</taxon>
        <taxon>Luteolibacter</taxon>
    </lineage>
</organism>
<reference evidence="1 2" key="1">
    <citation type="submission" date="2022-10" db="EMBL/GenBank/DDBJ databases">
        <title>Luteolibacter flavescens strain MCCC 1K03193, whole genome shotgun sequencing project.</title>
        <authorList>
            <person name="Zhao G."/>
            <person name="Shen L."/>
        </authorList>
    </citation>
    <scope>NUCLEOTIDE SEQUENCE [LARGE SCALE GENOMIC DNA]</scope>
    <source>
        <strain evidence="1 2">MCCC 1K03193</strain>
    </source>
</reference>
<evidence type="ECO:0000313" key="2">
    <source>
        <dbReference type="Proteomes" id="UP001207930"/>
    </source>
</evidence>
<proteinExistence type="predicted"/>
<evidence type="ECO:0000313" key="1">
    <source>
        <dbReference type="EMBL" id="MCW1885630.1"/>
    </source>
</evidence>